<accession>A0A8J6Y678</accession>
<dbReference type="AlphaFoldDB" id="A0A8J6Y678"/>
<evidence type="ECO:0000256" key="1">
    <source>
        <dbReference type="SAM" id="MobiDB-lite"/>
    </source>
</evidence>
<dbReference type="PANTHER" id="PTHR35866:SF2">
    <property type="entry name" value="YKGJ FAMILY CYSTEINE CLUSTER PROTEIN"/>
    <property type="match status" value="1"/>
</dbReference>
<name>A0A8J6Y678_9BACT</name>
<dbReference type="EMBL" id="JACXWA010000114">
    <property type="protein sequence ID" value="MBD3871093.1"/>
    <property type="molecule type" value="Genomic_DNA"/>
</dbReference>
<dbReference type="Pfam" id="PF03692">
    <property type="entry name" value="CxxCxxCC"/>
    <property type="match status" value="1"/>
</dbReference>
<protein>
    <submittedName>
        <fullName evidence="2">YkgJ family cysteine cluster protein</fullName>
    </submittedName>
</protein>
<dbReference type="Proteomes" id="UP000598633">
    <property type="component" value="Unassembled WGS sequence"/>
</dbReference>
<dbReference type="InterPro" id="IPR005358">
    <property type="entry name" value="Puta_zinc/iron-chelating_dom"/>
</dbReference>
<feature type="region of interest" description="Disordered" evidence="1">
    <location>
        <begin position="113"/>
        <end position="138"/>
    </location>
</feature>
<evidence type="ECO:0000313" key="3">
    <source>
        <dbReference type="Proteomes" id="UP000598633"/>
    </source>
</evidence>
<sequence length="138" mass="15815">MKRDNPCFANDCHRCCLNTRMTLTEADAARLEVSGCRDFFFVNDDQDLQLTNEDGHCIFLVDSRCSVHDDRPEGCRLYPLIFDLSVDRVVLDAFCPWAKEFTFTQDDTVQLRRSVTDEESENRNRAARGSRRGPSGQA</sequence>
<gene>
    <name evidence="2" type="ORF">IFJ97_07035</name>
</gene>
<comment type="caution">
    <text evidence="2">The sequence shown here is derived from an EMBL/GenBank/DDBJ whole genome shotgun (WGS) entry which is preliminary data.</text>
</comment>
<reference evidence="2 3" key="1">
    <citation type="submission" date="2020-08" db="EMBL/GenBank/DDBJ databases">
        <title>Acidobacteriota in marine sediments use diverse sulfur dissimilation pathways.</title>
        <authorList>
            <person name="Wasmund K."/>
        </authorList>
    </citation>
    <scope>NUCLEOTIDE SEQUENCE [LARGE SCALE GENOMIC DNA]</scope>
    <source>
        <strain evidence="2">MAG AM3-A</strain>
    </source>
</reference>
<evidence type="ECO:0000313" key="2">
    <source>
        <dbReference type="EMBL" id="MBD3871093.1"/>
    </source>
</evidence>
<proteinExistence type="predicted"/>
<organism evidence="2 3">
    <name type="scientific">Candidatus Sulfomarinibacter kjeldsenii</name>
    <dbReference type="NCBI Taxonomy" id="2885994"/>
    <lineage>
        <taxon>Bacteria</taxon>
        <taxon>Pseudomonadati</taxon>
        <taxon>Acidobacteriota</taxon>
        <taxon>Thermoanaerobaculia</taxon>
        <taxon>Thermoanaerobaculales</taxon>
        <taxon>Candidatus Sulfomarinibacteraceae</taxon>
        <taxon>Candidatus Sulfomarinibacter</taxon>
    </lineage>
</organism>
<dbReference type="PANTHER" id="PTHR35866">
    <property type="entry name" value="PUTATIVE-RELATED"/>
    <property type="match status" value="1"/>
</dbReference>